<evidence type="ECO:0000313" key="4">
    <source>
        <dbReference type="Proteomes" id="UP000292027"/>
    </source>
</evidence>
<dbReference type="AlphaFoldDB" id="A0A4Q7WZN4"/>
<feature type="transmembrane region" description="Helical" evidence="1">
    <location>
        <begin position="145"/>
        <end position="165"/>
    </location>
</feature>
<name>A0A4Q7WZN4_9ACTN</name>
<keyword evidence="2" id="KW-0732">Signal</keyword>
<proteinExistence type="predicted"/>
<dbReference type="Proteomes" id="UP000292027">
    <property type="component" value="Unassembled WGS sequence"/>
</dbReference>
<keyword evidence="1" id="KW-1133">Transmembrane helix</keyword>
<comment type="caution">
    <text evidence="3">The sequence shown here is derived from an EMBL/GenBank/DDBJ whole genome shotgun (WGS) entry which is preliminary data.</text>
</comment>
<keyword evidence="1" id="KW-0812">Transmembrane</keyword>
<dbReference type="PROSITE" id="PS51257">
    <property type="entry name" value="PROKAR_LIPOPROTEIN"/>
    <property type="match status" value="1"/>
</dbReference>
<evidence type="ECO:0000256" key="2">
    <source>
        <dbReference type="SAM" id="SignalP"/>
    </source>
</evidence>
<feature type="signal peptide" evidence="2">
    <location>
        <begin position="1"/>
        <end position="24"/>
    </location>
</feature>
<dbReference type="EMBL" id="SHKR01000012">
    <property type="protein sequence ID" value="RZU16011.1"/>
    <property type="molecule type" value="Genomic_DNA"/>
</dbReference>
<sequence length="243" mass="25783">MGILDKTVTTIFALLAGVALVGCAADLSTVVAPDNVRELHAYQTAPRCPVAPSTAAECRWTEEFTVSDVRVVPESKRGDRSAVLTSASGTRWTTGYGHSGPVLEQLADGDRVTGTIWRGRLTEITGHGAAQETRRAPVNGSGPDILALVLASSGLVTIFVCGWRLRRGRATPEMEAAFVVAIGLLLLGLFSEVLLLILAEVLPWDVADHFWLFAAVFVAGAAGIAVWQRRSFNAPPSLPGIPI</sequence>
<evidence type="ECO:0000313" key="3">
    <source>
        <dbReference type="EMBL" id="RZU16011.1"/>
    </source>
</evidence>
<gene>
    <name evidence="3" type="ORF">EV645_3555</name>
</gene>
<keyword evidence="4" id="KW-1185">Reference proteome</keyword>
<accession>A0A4Q7WZN4</accession>
<feature type="transmembrane region" description="Helical" evidence="1">
    <location>
        <begin position="177"/>
        <end position="198"/>
    </location>
</feature>
<protein>
    <submittedName>
        <fullName evidence="3">Uncharacterized protein</fullName>
    </submittedName>
</protein>
<evidence type="ECO:0000256" key="1">
    <source>
        <dbReference type="SAM" id="Phobius"/>
    </source>
</evidence>
<feature type="transmembrane region" description="Helical" evidence="1">
    <location>
        <begin position="210"/>
        <end position="227"/>
    </location>
</feature>
<reference evidence="3 4" key="1">
    <citation type="journal article" date="2015" name="Stand. Genomic Sci.">
        <title>Genomic Encyclopedia of Bacterial and Archaeal Type Strains, Phase III: the genomes of soil and plant-associated and newly described type strains.</title>
        <authorList>
            <person name="Whitman W.B."/>
            <person name="Woyke T."/>
            <person name="Klenk H.P."/>
            <person name="Zhou Y."/>
            <person name="Lilburn T.G."/>
            <person name="Beck B.J."/>
            <person name="De Vos P."/>
            <person name="Vandamme P."/>
            <person name="Eisen J.A."/>
            <person name="Garrity G."/>
            <person name="Hugenholtz P."/>
            <person name="Kyrpides N.C."/>
        </authorList>
    </citation>
    <scope>NUCLEOTIDE SEQUENCE [LARGE SCALE GENOMIC DNA]</scope>
    <source>
        <strain evidence="3 4">VKM Ac-2540</strain>
    </source>
</reference>
<keyword evidence="1" id="KW-0472">Membrane</keyword>
<feature type="chain" id="PRO_5020838200" evidence="2">
    <location>
        <begin position="25"/>
        <end position="243"/>
    </location>
</feature>
<organism evidence="3 4">
    <name type="scientific">Kribbella rubisoli</name>
    <dbReference type="NCBI Taxonomy" id="3075929"/>
    <lineage>
        <taxon>Bacteria</taxon>
        <taxon>Bacillati</taxon>
        <taxon>Actinomycetota</taxon>
        <taxon>Actinomycetes</taxon>
        <taxon>Propionibacteriales</taxon>
        <taxon>Kribbellaceae</taxon>
        <taxon>Kribbella</taxon>
    </lineage>
</organism>